<keyword evidence="3" id="KW-1185">Reference proteome</keyword>
<proteinExistence type="predicted"/>
<organism evidence="2 3">
    <name type="scientific">Laccaria amethystina LaAM-08-1</name>
    <dbReference type="NCBI Taxonomy" id="1095629"/>
    <lineage>
        <taxon>Eukaryota</taxon>
        <taxon>Fungi</taxon>
        <taxon>Dikarya</taxon>
        <taxon>Basidiomycota</taxon>
        <taxon>Agaricomycotina</taxon>
        <taxon>Agaricomycetes</taxon>
        <taxon>Agaricomycetidae</taxon>
        <taxon>Agaricales</taxon>
        <taxon>Agaricineae</taxon>
        <taxon>Hydnangiaceae</taxon>
        <taxon>Laccaria</taxon>
    </lineage>
</organism>
<sequence>MTHKPKRSDKVSGSPLRKAHSSPSIAGVDRFADPQPFPEELAARAARYDAETPERWMCIVVRREKINHAVGRIVHVGRIQTKAVG</sequence>
<feature type="region of interest" description="Disordered" evidence="1">
    <location>
        <begin position="1"/>
        <end position="33"/>
    </location>
</feature>
<dbReference type="HOGENOM" id="CLU_2512987_0_0_1"/>
<accession>A0A0C9Y2Z4</accession>
<dbReference type="Proteomes" id="UP000054477">
    <property type="component" value="Unassembled WGS sequence"/>
</dbReference>
<evidence type="ECO:0000313" key="3">
    <source>
        <dbReference type="Proteomes" id="UP000054477"/>
    </source>
</evidence>
<evidence type="ECO:0000313" key="2">
    <source>
        <dbReference type="EMBL" id="KIK02458.1"/>
    </source>
</evidence>
<reference evidence="3" key="2">
    <citation type="submission" date="2015-01" db="EMBL/GenBank/DDBJ databases">
        <title>Evolutionary Origins and Diversification of the Mycorrhizal Mutualists.</title>
        <authorList>
            <consortium name="DOE Joint Genome Institute"/>
            <consortium name="Mycorrhizal Genomics Consortium"/>
            <person name="Kohler A."/>
            <person name="Kuo A."/>
            <person name="Nagy L.G."/>
            <person name="Floudas D."/>
            <person name="Copeland A."/>
            <person name="Barry K.W."/>
            <person name="Cichocki N."/>
            <person name="Veneault-Fourrey C."/>
            <person name="LaButti K."/>
            <person name="Lindquist E.A."/>
            <person name="Lipzen A."/>
            <person name="Lundell T."/>
            <person name="Morin E."/>
            <person name="Murat C."/>
            <person name="Riley R."/>
            <person name="Ohm R."/>
            <person name="Sun H."/>
            <person name="Tunlid A."/>
            <person name="Henrissat B."/>
            <person name="Grigoriev I.V."/>
            <person name="Hibbett D.S."/>
            <person name="Martin F."/>
        </authorList>
    </citation>
    <scope>NUCLEOTIDE SEQUENCE [LARGE SCALE GENOMIC DNA]</scope>
    <source>
        <strain evidence="3">LaAM-08-1</strain>
    </source>
</reference>
<dbReference type="OrthoDB" id="2933467at2759"/>
<gene>
    <name evidence="2" type="ORF">K443DRAFT_6095</name>
</gene>
<protein>
    <submittedName>
        <fullName evidence="2">Uncharacterized protein</fullName>
    </submittedName>
</protein>
<evidence type="ECO:0000256" key="1">
    <source>
        <dbReference type="SAM" id="MobiDB-lite"/>
    </source>
</evidence>
<reference evidence="2 3" key="1">
    <citation type="submission" date="2014-04" db="EMBL/GenBank/DDBJ databases">
        <authorList>
            <consortium name="DOE Joint Genome Institute"/>
            <person name="Kuo A."/>
            <person name="Kohler A."/>
            <person name="Nagy L.G."/>
            <person name="Floudas D."/>
            <person name="Copeland A."/>
            <person name="Barry K.W."/>
            <person name="Cichocki N."/>
            <person name="Veneault-Fourrey C."/>
            <person name="LaButti K."/>
            <person name="Lindquist E.A."/>
            <person name="Lipzen A."/>
            <person name="Lundell T."/>
            <person name="Morin E."/>
            <person name="Murat C."/>
            <person name="Sun H."/>
            <person name="Tunlid A."/>
            <person name="Henrissat B."/>
            <person name="Grigoriev I.V."/>
            <person name="Hibbett D.S."/>
            <person name="Martin F."/>
            <person name="Nordberg H.P."/>
            <person name="Cantor M.N."/>
            <person name="Hua S.X."/>
        </authorList>
    </citation>
    <scope>NUCLEOTIDE SEQUENCE [LARGE SCALE GENOMIC DNA]</scope>
    <source>
        <strain evidence="2 3">LaAM-08-1</strain>
    </source>
</reference>
<dbReference type="AlphaFoldDB" id="A0A0C9Y2Z4"/>
<dbReference type="EMBL" id="KN838592">
    <property type="protein sequence ID" value="KIK02458.1"/>
    <property type="molecule type" value="Genomic_DNA"/>
</dbReference>
<name>A0A0C9Y2Z4_9AGAR</name>